<sequence length="74" mass="8538">MDALLIAQVTRLKQLERFRYGLVDRCSDLKRKILAYLDQVFPEYDQIFSDVFGCSSTQVLLNSPIPEDLLELDA</sequence>
<protein>
    <recommendedName>
        <fullName evidence="3">Transposase</fullName>
    </recommendedName>
</protein>
<organism evidence="1 2">
    <name type="scientific">Enterococcus faecalis RP2S-4</name>
    <dbReference type="NCBI Taxonomy" id="1244145"/>
    <lineage>
        <taxon>Bacteria</taxon>
        <taxon>Bacillati</taxon>
        <taxon>Bacillota</taxon>
        <taxon>Bacilli</taxon>
        <taxon>Lactobacillales</taxon>
        <taxon>Enterococcaceae</taxon>
        <taxon>Enterococcus</taxon>
    </lineage>
</organism>
<evidence type="ECO:0008006" key="3">
    <source>
        <dbReference type="Google" id="ProtNLM"/>
    </source>
</evidence>
<reference evidence="1 2" key="1">
    <citation type="submission" date="2013-06" db="EMBL/GenBank/DDBJ databases">
        <authorList>
            <person name="Weinstock G."/>
            <person name="Sodergren E."/>
            <person name="Lobos E.A."/>
            <person name="Fulton L."/>
            <person name="Fulton R."/>
            <person name="Courtney L."/>
            <person name="Fronick C."/>
            <person name="O'Laughlin M."/>
            <person name="Godfrey J."/>
            <person name="Wilson R.M."/>
            <person name="Miner T."/>
            <person name="Farmer C."/>
            <person name="Delehaunty K."/>
            <person name="Cordes M."/>
            <person name="Minx P."/>
            <person name="Tomlinson C."/>
            <person name="Chen J."/>
            <person name="Wollam A."/>
            <person name="Pepin K.H."/>
            <person name="Bhonagiri V."/>
            <person name="Zhang X."/>
            <person name="Warren W."/>
            <person name="Mitreva M."/>
            <person name="Mardis E.R."/>
            <person name="Wilson R.K."/>
        </authorList>
    </citation>
    <scope>NUCLEOTIDE SEQUENCE [LARGE SCALE GENOMIC DNA]</scope>
    <source>
        <strain evidence="1 2">RP2S-4</strain>
    </source>
</reference>
<evidence type="ECO:0000313" key="1">
    <source>
        <dbReference type="EMBL" id="EPI11645.1"/>
    </source>
</evidence>
<evidence type="ECO:0000313" key="2">
    <source>
        <dbReference type="Proteomes" id="UP000015750"/>
    </source>
</evidence>
<dbReference type="AlphaFoldDB" id="A0ABC9TNU3"/>
<dbReference type="EMBL" id="ATIR01000009">
    <property type="protein sequence ID" value="EPI11645.1"/>
    <property type="molecule type" value="Genomic_DNA"/>
</dbReference>
<name>A0ABC9TNU3_ENTFL</name>
<dbReference type="Proteomes" id="UP000015750">
    <property type="component" value="Unassembled WGS sequence"/>
</dbReference>
<gene>
    <name evidence="1" type="ORF">D358_00244</name>
</gene>
<comment type="caution">
    <text evidence="1">The sequence shown here is derived from an EMBL/GenBank/DDBJ whole genome shotgun (WGS) entry which is preliminary data.</text>
</comment>
<accession>A0ABC9TNU3</accession>
<proteinExistence type="predicted"/>